<dbReference type="InterPro" id="IPR029068">
    <property type="entry name" value="Glyas_Bleomycin-R_OHBP_Dase"/>
</dbReference>
<dbReference type="PANTHER" id="PTHR40280:SF1">
    <property type="entry name" value="VOC DOMAIN-CONTAINING PROTEIN"/>
    <property type="match status" value="1"/>
</dbReference>
<dbReference type="OrthoDB" id="72892at2759"/>
<evidence type="ECO:0000313" key="2">
    <source>
        <dbReference type="EMBL" id="ELR25205.1"/>
    </source>
</evidence>
<keyword evidence="3" id="KW-1185">Reference proteome</keyword>
<dbReference type="PANTHER" id="PTHR40280">
    <property type="entry name" value="BLR6907 PROTEIN"/>
    <property type="match status" value="1"/>
</dbReference>
<dbReference type="VEuPathDB" id="AmoebaDB:ACA1_289380"/>
<dbReference type="RefSeq" id="XP_004367960.1">
    <property type="nucleotide sequence ID" value="XM_004367903.1"/>
</dbReference>
<accession>L8HJ45</accession>
<dbReference type="SUPFAM" id="SSF54593">
    <property type="entry name" value="Glyoxalase/Bleomycin resistance protein/Dihydroxybiphenyl dioxygenase"/>
    <property type="match status" value="1"/>
</dbReference>
<dbReference type="EMBL" id="KB007805">
    <property type="protein sequence ID" value="ELR25205.1"/>
    <property type="molecule type" value="Genomic_DNA"/>
</dbReference>
<dbReference type="GeneID" id="14926250"/>
<reference evidence="2 3" key="1">
    <citation type="journal article" date="2013" name="Genome Biol.">
        <title>Genome of Acanthamoeba castellanii highlights extensive lateral gene transfer and early evolution of tyrosine kinase signaling.</title>
        <authorList>
            <person name="Clarke M."/>
            <person name="Lohan A.J."/>
            <person name="Liu B."/>
            <person name="Lagkouvardos I."/>
            <person name="Roy S."/>
            <person name="Zafar N."/>
            <person name="Bertelli C."/>
            <person name="Schilde C."/>
            <person name="Kianianmomeni A."/>
            <person name="Burglin T.R."/>
            <person name="Frech C."/>
            <person name="Turcotte B."/>
            <person name="Kopec K.O."/>
            <person name="Synnott J.M."/>
            <person name="Choo C."/>
            <person name="Paponov I."/>
            <person name="Finkler A."/>
            <person name="Soon Heng Tan C."/>
            <person name="Hutchins A.P."/>
            <person name="Weinmeier T."/>
            <person name="Rattei T."/>
            <person name="Chu J.S."/>
            <person name="Gimenez G."/>
            <person name="Irimia M."/>
            <person name="Rigden D.J."/>
            <person name="Fitzpatrick D.A."/>
            <person name="Lorenzo-Morales J."/>
            <person name="Bateman A."/>
            <person name="Chiu C.H."/>
            <person name="Tang P."/>
            <person name="Hegemann P."/>
            <person name="Fromm H."/>
            <person name="Raoult D."/>
            <person name="Greub G."/>
            <person name="Miranda-Saavedra D."/>
            <person name="Chen N."/>
            <person name="Nash P."/>
            <person name="Ginger M.L."/>
            <person name="Horn M."/>
            <person name="Schaap P."/>
            <person name="Caler L."/>
            <person name="Loftus B."/>
        </authorList>
    </citation>
    <scope>NUCLEOTIDE SEQUENCE [LARGE SCALE GENOMIC DNA]</scope>
    <source>
        <strain evidence="2 3">Neff</strain>
    </source>
</reference>
<sequence>MINSTKGSVEHDKGEAAMSMEELQDDLGGIVHLEHINLCIPEQPKASVFYFEGLGFTRDPFFNVGASTMWCNIGYQQIHLSPGEPQVVRGHIGLVVPSLDDLKKRLVQPKVVDGLQGTKFSWSVHAAGDADARHYIRGFDASKEGYLAVTGPYGNQFRIYEATPEIAVKGNLGIVYLEELCKEGTADKIAAFYRHDYHLSQHFTCLLRRQFIRFCGAFLRTGDLGIVGAVVRKGLFAHLWRDLPHDSLPLAQDLLPVLHKHVLLNPLLPNKLKQYIFTPFAVEQVARLLKAACGRQDVRLQRLVSNFIRDVAATDAGLFGSASTPSNAKAAKALSEAEQEKQRKRERAVVRLLAALDANMDPVQQRLVLQVLKANPRLIPDYVAAPSYSLDPRPTLLWLANVNLFARVLSLPIDHPSGIALPPAPLLGSATAEHEEEERDAENWAVKAAEQAAGTSPVLLERMPFLVSLDLDILRKTVSWEASLKFDHAKRRLTEGKAYKAQKLIWLSIRYLIFAIQLIDKVR</sequence>
<gene>
    <name evidence="2" type="ORF">ACA1_289380</name>
</gene>
<dbReference type="InterPro" id="IPR021714">
    <property type="entry name" value="URB1_N"/>
</dbReference>
<name>L8HJ45_ACACF</name>
<proteinExistence type="predicted"/>
<dbReference type="AlphaFoldDB" id="L8HJ45"/>
<dbReference type="Gene3D" id="3.10.180.10">
    <property type="entry name" value="2,3-Dihydroxybiphenyl 1,2-Dioxygenase, domain 1"/>
    <property type="match status" value="1"/>
</dbReference>
<dbReference type="KEGG" id="acan:ACA1_289380"/>
<evidence type="ECO:0000313" key="3">
    <source>
        <dbReference type="Proteomes" id="UP000011083"/>
    </source>
</evidence>
<dbReference type="Pfam" id="PF11707">
    <property type="entry name" value="Npa1"/>
    <property type="match status" value="1"/>
</dbReference>
<organism evidence="2 3">
    <name type="scientific">Acanthamoeba castellanii (strain ATCC 30010 / Neff)</name>
    <dbReference type="NCBI Taxonomy" id="1257118"/>
    <lineage>
        <taxon>Eukaryota</taxon>
        <taxon>Amoebozoa</taxon>
        <taxon>Discosea</taxon>
        <taxon>Longamoebia</taxon>
        <taxon>Centramoebida</taxon>
        <taxon>Acanthamoebidae</taxon>
        <taxon>Acanthamoeba</taxon>
    </lineage>
</organism>
<protein>
    <recommendedName>
        <fullName evidence="1">URB1 N-terminal domain-containing protein</fullName>
    </recommendedName>
</protein>
<dbReference type="Proteomes" id="UP000011083">
    <property type="component" value="Unassembled WGS sequence"/>
</dbReference>
<feature type="domain" description="URB1 N-terminal" evidence="1">
    <location>
        <begin position="207"/>
        <end position="401"/>
    </location>
</feature>
<evidence type="ECO:0000259" key="1">
    <source>
        <dbReference type="Pfam" id="PF11707"/>
    </source>
</evidence>